<feature type="region of interest" description="Disordered" evidence="4">
    <location>
        <begin position="40"/>
        <end position="204"/>
    </location>
</feature>
<dbReference type="SUPFAM" id="SSF51735">
    <property type="entry name" value="NAD(P)-binding Rossmann-fold domains"/>
    <property type="match status" value="1"/>
</dbReference>
<feature type="compositionally biased region" description="Low complexity" evidence="4">
    <location>
        <begin position="1214"/>
        <end position="1223"/>
    </location>
</feature>
<evidence type="ECO:0000313" key="5">
    <source>
        <dbReference type="EMBL" id="EJT48782.1"/>
    </source>
</evidence>
<feature type="compositionally biased region" description="Basic and acidic residues" evidence="4">
    <location>
        <begin position="1153"/>
        <end position="1171"/>
    </location>
</feature>
<keyword evidence="3" id="KW-0175">Coiled coil</keyword>
<dbReference type="KEGG" id="tasa:A1Q1_02202"/>
<evidence type="ECO:0000313" key="6">
    <source>
        <dbReference type="Proteomes" id="UP000002748"/>
    </source>
</evidence>
<proteinExistence type="inferred from homology"/>
<feature type="region of interest" description="Disordered" evidence="4">
    <location>
        <begin position="859"/>
        <end position="934"/>
    </location>
</feature>
<dbReference type="HOGENOM" id="CLU_245774_0_0_1"/>
<feature type="compositionally biased region" description="Basic residues" evidence="4">
    <location>
        <begin position="725"/>
        <end position="736"/>
    </location>
</feature>
<feature type="compositionally biased region" description="Low complexity" evidence="4">
    <location>
        <begin position="781"/>
        <end position="793"/>
    </location>
</feature>
<dbReference type="InterPro" id="IPR036291">
    <property type="entry name" value="NAD(P)-bd_dom_sf"/>
</dbReference>
<comment type="caution">
    <text evidence="5">The sequence shown here is derived from an EMBL/GenBank/DDBJ whole genome shotgun (WGS) entry which is preliminary data.</text>
</comment>
<evidence type="ECO:0000256" key="2">
    <source>
        <dbReference type="ARBA" id="ARBA00023002"/>
    </source>
</evidence>
<feature type="compositionally biased region" description="Low complexity" evidence="4">
    <location>
        <begin position="920"/>
        <end position="931"/>
    </location>
</feature>
<evidence type="ECO:0000256" key="4">
    <source>
        <dbReference type="SAM" id="MobiDB-lite"/>
    </source>
</evidence>
<comment type="similarity">
    <text evidence="1">Belongs to the short-chain dehydrogenases/reductases (SDR) family.</text>
</comment>
<feature type="compositionally biased region" description="Low complexity" evidence="4">
    <location>
        <begin position="495"/>
        <end position="511"/>
    </location>
</feature>
<feature type="compositionally biased region" description="Low complexity" evidence="4">
    <location>
        <begin position="129"/>
        <end position="142"/>
    </location>
</feature>
<feature type="compositionally biased region" description="Polar residues" evidence="4">
    <location>
        <begin position="1192"/>
        <end position="1204"/>
    </location>
</feature>
<dbReference type="VEuPathDB" id="FungiDB:A1Q1_02202"/>
<feature type="compositionally biased region" description="Low complexity" evidence="4">
    <location>
        <begin position="609"/>
        <end position="635"/>
    </location>
</feature>
<dbReference type="FunFam" id="3.40.50.720:FF:000047">
    <property type="entry name" value="NADP-dependent L-serine/L-allo-threonine dehydrogenase"/>
    <property type="match status" value="1"/>
</dbReference>
<feature type="compositionally biased region" description="Low complexity" evidence="4">
    <location>
        <begin position="372"/>
        <end position="394"/>
    </location>
</feature>
<dbReference type="PANTHER" id="PTHR42901:SF1">
    <property type="entry name" value="ALCOHOL DEHYDROGENASE"/>
    <property type="match status" value="1"/>
</dbReference>
<protein>
    <submittedName>
        <fullName evidence="5">Oxidoreductase</fullName>
    </submittedName>
</protein>
<feature type="compositionally biased region" description="Pro residues" evidence="4">
    <location>
        <begin position="278"/>
        <end position="292"/>
    </location>
</feature>
<feature type="region of interest" description="Disordered" evidence="4">
    <location>
        <begin position="768"/>
        <end position="824"/>
    </location>
</feature>
<evidence type="ECO:0000256" key="3">
    <source>
        <dbReference type="SAM" id="Coils"/>
    </source>
</evidence>
<sequence>MPTPPTAPTPAGRRDHQHPFDLETPFGKIQPVFEGFSLATPGWMHEDSTLPSMDAEPSVRRSPRRQSRIHDAEQPQPIVQPTPRRSPRRSAWIPDDTEVEQPTPRRSARRRTTVARLGFPSMGDSTKESLAASMARSRSISAGPSEGSPSKPAKMRAEGSTEPEMEMEPRERETRTPAVAARAIRQTRASTSTPSSSNDLYERRLLDSARRRTLLPLPGHDWAEEGLASSTPAPVRSRRQSFRLSPEHELVSPLPLATTAAPELAQSTVTPPIESAPTEPPRPQTPQPPPSRTAPQQSTPENKFVLPPCVSTRKKRRMASPDKPLFRTSIESAPEAPAESSKPAQPKFLGELSQVLHARASTPDDAAALVPKPASRLSSSSSKEGSHSSSTSGKSKVKRTVIKVGAGGKIRTSAHAAELVAEQEESLRVEASMSLDRSRDKSIDKTSEIANWSRNVGSILPTDLGLRRSESLQSSSSRLTRHGNSSESREGTPVSLASLSSLSSRDSLPARPQNPTPRTASPHRDHFDLSTSLPPRPSAPALSDSSFSTSAPKRPSNPTPTHAHTIRASESPAPTKTKLSKSASDAEPAKPKQPLTSSIDRPIKRFPARKAVPAPVPAKPARSLPQPVAAAPKVKALARKRQSSDPPRPQTFPARVRNGPPVLTPAKKTSKLAPKTRLPVPAPTAPTAPDSTEPSAKRAKVTPVEPEEPAGSTTPPHVVEALATPRRHSVTVRRTPRGTTPRRTPAPISDWPELGLNKEQTAFTFEHRLRQAAEESPAVDPPSISYPSYPSYPAQSARRESYATDTDSDDDEMEIEEEEEEGADLLNPMEEFDIIRPHGQELSAVLEVTEGEVSALSQRSAFTPLGRPPQAVVPPMHESEDEDEYDEEPTPKAIVIDEPATKPTAELEVEPEAEPEQDADTSASSGSSGDSSLRRLGEGVLGFLAGLVSTPAPAAPAATAPAPVMAPTVPAAVQGANKQAKPVRVIKNKPVRAKGKENASVKPRTRPESKPQPVKTGETKNKDMPRYALATAAVRAHGQEKQPTEKRKRDAGSPQRNVRRKVPAASALSTRPLRSLPRAPLGSAPKETASASSRPIKSMPSTRSSGAAARSTGASRSVSATSAASSSSSTSRGPRTGSTVTAFTAAALARLPKPGETKAKSSPVKIRDLERARDLAVRKAVFERFHPDADVSLSNMSFGSTAPTQPTPAPLGESSSSNTGTTSRPMPPTLNGKAKNLTVPMSGKTPGKASKMRAASRAKFDAKVARKAALKAKEDEERERIRRQVEEEMDRERRRATVIRARPLPEMYRAVITGASSGIGASTAILFAKAGLNLVLLARREDALQKVASDATAAAKEFGFTPQITVKTLDVNDRAAVDALPKALQDAGVKSFDVLVNNAGGAVGTERAGDVQLKDIDFMVDTNLVSLIQMTQVFLPTMRKQDSGHIINIGSLAGREAYVGGSVYCAVKHAVKAFTQSLMKELVDTGIRVSEVAPGFVETNFSVIRFRGDEDKAKAVYKGFEPLVAEDIAEEIVWCALRPPHVNIAELYVLPVAQGSATIIHRKQ</sequence>
<dbReference type="EMBL" id="ALBS01000191">
    <property type="protein sequence ID" value="EJT48782.1"/>
    <property type="molecule type" value="Genomic_DNA"/>
</dbReference>
<dbReference type="PRINTS" id="PR00081">
    <property type="entry name" value="GDHRDH"/>
</dbReference>
<feature type="region of interest" description="Disordered" evidence="4">
    <location>
        <begin position="974"/>
        <end position="1171"/>
    </location>
</feature>
<accession>J6F0U2</accession>
<evidence type="ECO:0000256" key="1">
    <source>
        <dbReference type="ARBA" id="ARBA00006484"/>
    </source>
</evidence>
<dbReference type="InterPro" id="IPR002347">
    <property type="entry name" value="SDR_fam"/>
</dbReference>
<dbReference type="Pfam" id="PF00106">
    <property type="entry name" value="adh_short"/>
    <property type="match status" value="1"/>
</dbReference>
<organism evidence="5 6">
    <name type="scientific">Trichosporon asahii var. asahii (strain ATCC 90039 / CBS 2479 / JCM 2466 / KCTC 7840 / NBRC 103889/ NCYC 2677 / UAMH 7654)</name>
    <name type="common">Yeast</name>
    <dbReference type="NCBI Taxonomy" id="1186058"/>
    <lineage>
        <taxon>Eukaryota</taxon>
        <taxon>Fungi</taxon>
        <taxon>Dikarya</taxon>
        <taxon>Basidiomycota</taxon>
        <taxon>Agaricomycotina</taxon>
        <taxon>Tremellomycetes</taxon>
        <taxon>Trichosporonales</taxon>
        <taxon>Trichosporonaceae</taxon>
        <taxon>Trichosporon</taxon>
    </lineage>
</organism>
<feature type="region of interest" description="Disordered" evidence="4">
    <location>
        <begin position="1"/>
        <end position="27"/>
    </location>
</feature>
<feature type="region of interest" description="Disordered" evidence="4">
    <location>
        <begin position="1184"/>
        <end position="1258"/>
    </location>
</feature>
<dbReference type="PANTHER" id="PTHR42901">
    <property type="entry name" value="ALCOHOL DEHYDROGENASE"/>
    <property type="match status" value="1"/>
</dbReference>
<feature type="coiled-coil region" evidence="3">
    <location>
        <begin position="1267"/>
        <end position="1302"/>
    </location>
</feature>
<gene>
    <name evidence="5" type="ORF">A1Q1_02202</name>
</gene>
<feature type="compositionally biased region" description="Basic and acidic residues" evidence="4">
    <location>
        <begin position="436"/>
        <end position="447"/>
    </location>
</feature>
<keyword evidence="2" id="KW-0560">Oxidoreductase</keyword>
<feature type="compositionally biased region" description="Low complexity" evidence="4">
    <location>
        <begin position="529"/>
        <end position="546"/>
    </location>
</feature>
<feature type="compositionally biased region" description="Acidic residues" evidence="4">
    <location>
        <begin position="907"/>
        <end position="919"/>
    </location>
</feature>
<dbReference type="RefSeq" id="XP_014180622.1">
    <property type="nucleotide sequence ID" value="XM_014325147.1"/>
</dbReference>
<dbReference type="Gene3D" id="3.40.50.720">
    <property type="entry name" value="NAD(P)-binding Rossmann-like Domain"/>
    <property type="match status" value="1"/>
</dbReference>
<feature type="compositionally biased region" description="Basic and acidic residues" evidence="4">
    <location>
        <begin position="12"/>
        <end position="21"/>
    </location>
</feature>
<feature type="compositionally biased region" description="Low complexity" evidence="4">
    <location>
        <begin position="331"/>
        <end position="344"/>
    </location>
</feature>
<dbReference type="GO" id="GO:0016616">
    <property type="term" value="F:oxidoreductase activity, acting on the CH-OH group of donors, NAD or NADP as acceptor"/>
    <property type="evidence" value="ECO:0007669"/>
    <property type="project" value="UniProtKB-ARBA"/>
</dbReference>
<feature type="compositionally biased region" description="Low complexity" evidence="4">
    <location>
        <begin position="253"/>
        <end position="265"/>
    </location>
</feature>
<feature type="region of interest" description="Disordered" evidence="4">
    <location>
        <begin position="419"/>
        <end position="755"/>
    </location>
</feature>
<dbReference type="GO" id="GO:0005856">
    <property type="term" value="C:cytoskeleton"/>
    <property type="evidence" value="ECO:0007669"/>
    <property type="project" value="UniProtKB-SubCell"/>
</dbReference>
<feature type="compositionally biased region" description="Acidic residues" evidence="4">
    <location>
        <begin position="879"/>
        <end position="888"/>
    </location>
</feature>
<dbReference type="Proteomes" id="UP000002748">
    <property type="component" value="Unassembled WGS sequence"/>
</dbReference>
<feature type="compositionally biased region" description="Acidic residues" evidence="4">
    <location>
        <begin position="806"/>
        <end position="823"/>
    </location>
</feature>
<dbReference type="PRINTS" id="PR00080">
    <property type="entry name" value="SDRFAMILY"/>
</dbReference>
<reference evidence="5 6" key="1">
    <citation type="journal article" date="2012" name="Eukaryot. Cell">
        <title>Draft genome sequence of CBS 2479, the standard type strain of Trichosporon asahii.</title>
        <authorList>
            <person name="Yang R.Y."/>
            <person name="Li H.T."/>
            <person name="Zhu H."/>
            <person name="Zhou G.P."/>
            <person name="Wang M."/>
            <person name="Wang L."/>
        </authorList>
    </citation>
    <scope>NUCLEOTIDE SEQUENCE [LARGE SCALE GENOMIC DNA]</scope>
    <source>
        <strain evidence="6">ATCC 90039 / CBS 2479 / JCM 2466 / KCTC 7840 / NCYC 2677 / UAMH 7654</strain>
    </source>
</reference>
<feature type="region of interest" description="Disordered" evidence="4">
    <location>
        <begin position="217"/>
        <end position="400"/>
    </location>
</feature>
<name>J6F0U2_TRIAS</name>
<feature type="compositionally biased region" description="Basic and acidic residues" evidence="4">
    <location>
        <begin position="994"/>
        <end position="1009"/>
    </location>
</feature>
<feature type="compositionally biased region" description="Polar residues" evidence="4">
    <location>
        <begin position="187"/>
        <end position="199"/>
    </location>
</feature>
<dbReference type="OrthoDB" id="6251714at2759"/>
<feature type="compositionally biased region" description="Low complexity" evidence="4">
    <location>
        <begin position="1100"/>
        <end position="1141"/>
    </location>
</feature>
<feature type="compositionally biased region" description="Basic and acidic residues" evidence="4">
    <location>
        <begin position="1037"/>
        <end position="1051"/>
    </location>
</feature>
<dbReference type="GeneID" id="25985716"/>
<feature type="compositionally biased region" description="Basic residues" evidence="4">
    <location>
        <begin position="984"/>
        <end position="993"/>
    </location>
</feature>